<evidence type="ECO:0000313" key="1">
    <source>
        <dbReference type="EMBL" id="NEM96465.1"/>
    </source>
</evidence>
<gene>
    <name evidence="1" type="ORF">GXP69_02045</name>
</gene>
<dbReference type="EMBL" id="JAAGWD010000001">
    <property type="protein sequence ID" value="NEM96465.1"/>
    <property type="molecule type" value="Genomic_DNA"/>
</dbReference>
<evidence type="ECO:0000313" key="2">
    <source>
        <dbReference type="Proteomes" id="UP000474777"/>
    </source>
</evidence>
<dbReference type="Proteomes" id="UP000474777">
    <property type="component" value="Unassembled WGS sequence"/>
</dbReference>
<keyword evidence="2" id="KW-1185">Reference proteome</keyword>
<comment type="caution">
    <text evidence="1">The sequence shown here is derived from an EMBL/GenBank/DDBJ whole genome shotgun (WGS) entry which is preliminary data.</text>
</comment>
<sequence length="140" mass="16218">MPTLQLTIIYESDDFKIEADDRLAFIRTEWLRPLTDEQFVVETMRAHVFISQRKAEKVLVNAKQVSVLEPKTKDWLSNTYYKLFSHTALKKMARVMPDNLFKKLALASVVARADATGDISYEIQDFASEEEAVSWLLEEE</sequence>
<reference evidence="1 2" key="1">
    <citation type="submission" date="2020-02" db="EMBL/GenBank/DDBJ databases">
        <authorList>
            <person name="Kim M.K."/>
        </authorList>
    </citation>
    <scope>NUCLEOTIDE SEQUENCE [LARGE SCALE GENOMIC DNA]</scope>
    <source>
        <strain evidence="1 2">BT327</strain>
    </source>
</reference>
<accession>A0A6B3LN24</accession>
<proteinExistence type="predicted"/>
<protein>
    <recommendedName>
        <fullName evidence="3">STAS/SEC14 domain-containing protein</fullName>
    </recommendedName>
</protein>
<dbReference type="AlphaFoldDB" id="A0A6B3LN24"/>
<evidence type="ECO:0008006" key="3">
    <source>
        <dbReference type="Google" id="ProtNLM"/>
    </source>
</evidence>
<dbReference type="RefSeq" id="WP_163911726.1">
    <property type="nucleotide sequence ID" value="NZ_JAAGWD010000001.1"/>
</dbReference>
<organism evidence="1 2">
    <name type="scientific">Pontibacter burrus</name>
    <dbReference type="NCBI Taxonomy" id="2704466"/>
    <lineage>
        <taxon>Bacteria</taxon>
        <taxon>Pseudomonadati</taxon>
        <taxon>Bacteroidota</taxon>
        <taxon>Cytophagia</taxon>
        <taxon>Cytophagales</taxon>
        <taxon>Hymenobacteraceae</taxon>
        <taxon>Pontibacter</taxon>
    </lineage>
</organism>
<name>A0A6B3LN24_9BACT</name>